<evidence type="ECO:0000313" key="3">
    <source>
        <dbReference type="Proteomes" id="UP000002668"/>
    </source>
</evidence>
<sequence length="618" mass="68982">MPHLDANFDFQGPRPVSVIMGPATYIGPGALGMSMYASPRSSQAALATMPPAVSSYDSTIATEQQIADASDSNANGIALRNADAQLAIAQGHALKTEVDKHAAKLSSKVSTAVANTHQLLALINDSLQKEGVTDTGTVNKLWTELEQLITAAGDANTTIPLFLKKQRNNMSLYHASAINESMRDTQEELNIQHKKVNLQHALILEHQEAFHEYREQNAAKLKELDECRERVSRLTLEKGNFRTEIERYKTLLDQKQTDKDEVLSKVDALEKELNTLVTSKAALLAEADGLRNAVQDRQTKLQQVEQQVTDKFKAELMLKAGEVAKEAEKNMDLKSLIDLQKANAEIAQARADKLMKENGALNEKYRLLAAEHAHAFSKLNGQTKRIDSLVMDLEQRQKENVDLKQQFSKLSELEKQHANFSQAKPAFPEEMKKLSAELEKARDDGLRAKTDIDQLMKKVIEFEKTTGRLETEKNDRLAQQIDAEKAAQALQIQKLENLRLKEVIRELQNGSITGDPQMCVQENTQLLEKVRGLEAKSAALETALEEWTHLAKRSYKEYKEMLPLYKLADQCQKESLSKDGTIKDLKDQLSAAKASQYNGGDTGYWKGKYESLLATIGG</sequence>
<feature type="coiled-coil region" evidence="1">
    <location>
        <begin position="337"/>
        <end position="451"/>
    </location>
</feature>
<dbReference type="VEuPathDB" id="FungiDB:LEMA_P078420.1"/>
<gene>
    <name evidence="2" type="ORF">LEMA_P078420.1</name>
</gene>
<dbReference type="Proteomes" id="UP000002668">
    <property type="component" value="Genome"/>
</dbReference>
<evidence type="ECO:0000313" key="2">
    <source>
        <dbReference type="EMBL" id="CBX98603.1"/>
    </source>
</evidence>
<protein>
    <submittedName>
        <fullName evidence="2">Uncharacterized protein</fullName>
    </submittedName>
</protein>
<dbReference type="STRING" id="985895.E5A4Q5"/>
<keyword evidence="3" id="KW-1185">Reference proteome</keyword>
<reference evidence="3" key="1">
    <citation type="journal article" date="2011" name="Nat. Commun.">
        <title>Effector diversification within compartments of the Leptosphaeria maculans genome affected by Repeat-Induced Point mutations.</title>
        <authorList>
            <person name="Rouxel T."/>
            <person name="Grandaubert J."/>
            <person name="Hane J.K."/>
            <person name="Hoede C."/>
            <person name="van de Wouw A.P."/>
            <person name="Couloux A."/>
            <person name="Dominguez V."/>
            <person name="Anthouard V."/>
            <person name="Bally P."/>
            <person name="Bourras S."/>
            <person name="Cozijnsen A.J."/>
            <person name="Ciuffetti L.M."/>
            <person name="Degrave A."/>
            <person name="Dilmaghani A."/>
            <person name="Duret L."/>
            <person name="Fudal I."/>
            <person name="Goodwin S.B."/>
            <person name="Gout L."/>
            <person name="Glaser N."/>
            <person name="Linglin J."/>
            <person name="Kema G.H.J."/>
            <person name="Lapalu N."/>
            <person name="Lawrence C.B."/>
            <person name="May K."/>
            <person name="Meyer M."/>
            <person name="Ollivier B."/>
            <person name="Poulain J."/>
            <person name="Schoch C.L."/>
            <person name="Simon A."/>
            <person name="Spatafora J.W."/>
            <person name="Stachowiak A."/>
            <person name="Turgeon B.G."/>
            <person name="Tyler B.M."/>
            <person name="Vincent D."/>
            <person name="Weissenbach J."/>
            <person name="Amselem J."/>
            <person name="Quesneville H."/>
            <person name="Oliver R.P."/>
            <person name="Wincker P."/>
            <person name="Balesdent M.-H."/>
            <person name="Howlett B.J."/>
        </authorList>
    </citation>
    <scope>NUCLEOTIDE SEQUENCE [LARGE SCALE GENOMIC DNA]</scope>
    <source>
        <strain evidence="3">JN3 / isolate v23.1.3 / race Av1-4-5-6-7-8</strain>
    </source>
</reference>
<keyword evidence="1" id="KW-0175">Coiled coil</keyword>
<dbReference type="OMA" id="EVDHMTR"/>
<dbReference type="HOGENOM" id="CLU_450659_0_0_1"/>
<accession>E5A4Q5</accession>
<name>E5A4Q5_LEPMJ</name>
<dbReference type="OrthoDB" id="3945906at2759"/>
<dbReference type="eggNOG" id="ENOG502RI2Q">
    <property type="taxonomic scope" value="Eukaryota"/>
</dbReference>
<proteinExistence type="predicted"/>
<dbReference type="InParanoid" id="E5A4Q5"/>
<feature type="coiled-coil region" evidence="1">
    <location>
        <begin position="210"/>
        <end position="307"/>
    </location>
</feature>
<organism evidence="3">
    <name type="scientific">Leptosphaeria maculans (strain JN3 / isolate v23.1.3 / race Av1-4-5-6-7-8)</name>
    <name type="common">Blackleg fungus</name>
    <name type="synonym">Phoma lingam</name>
    <dbReference type="NCBI Taxonomy" id="985895"/>
    <lineage>
        <taxon>Eukaryota</taxon>
        <taxon>Fungi</taxon>
        <taxon>Dikarya</taxon>
        <taxon>Ascomycota</taxon>
        <taxon>Pezizomycotina</taxon>
        <taxon>Dothideomycetes</taxon>
        <taxon>Pleosporomycetidae</taxon>
        <taxon>Pleosporales</taxon>
        <taxon>Pleosporineae</taxon>
        <taxon>Leptosphaeriaceae</taxon>
        <taxon>Plenodomus</taxon>
        <taxon>Plenodomus lingam/Leptosphaeria maculans species complex</taxon>
    </lineage>
</organism>
<evidence type="ECO:0000256" key="1">
    <source>
        <dbReference type="SAM" id="Coils"/>
    </source>
</evidence>
<dbReference type="AlphaFoldDB" id="E5A4Q5"/>
<dbReference type="EMBL" id="FP929134">
    <property type="protein sequence ID" value="CBX98603.1"/>
    <property type="molecule type" value="Genomic_DNA"/>
</dbReference>